<organism evidence="2 3">
    <name type="scientific">Plutella xylostella</name>
    <name type="common">Diamondback moth</name>
    <name type="synonym">Plutella maculipennis</name>
    <dbReference type="NCBI Taxonomy" id="51655"/>
    <lineage>
        <taxon>Eukaryota</taxon>
        <taxon>Metazoa</taxon>
        <taxon>Ecdysozoa</taxon>
        <taxon>Arthropoda</taxon>
        <taxon>Hexapoda</taxon>
        <taxon>Insecta</taxon>
        <taxon>Pterygota</taxon>
        <taxon>Neoptera</taxon>
        <taxon>Endopterygota</taxon>
        <taxon>Lepidoptera</taxon>
        <taxon>Glossata</taxon>
        <taxon>Ditrysia</taxon>
        <taxon>Yponomeutoidea</taxon>
        <taxon>Plutellidae</taxon>
        <taxon>Plutella</taxon>
    </lineage>
</organism>
<dbReference type="Proteomes" id="UP000823941">
    <property type="component" value="Chromosome 18"/>
</dbReference>
<name>A0ABQ7Q9V7_PLUXY</name>
<reference evidence="2 3" key="1">
    <citation type="submission" date="2021-06" db="EMBL/GenBank/DDBJ databases">
        <title>A haploid diamondback moth (Plutella xylostella L.) genome assembly resolves 31 chromosomes and identifies a diamide resistance mutation.</title>
        <authorList>
            <person name="Ward C.M."/>
            <person name="Perry K.D."/>
            <person name="Baker G."/>
            <person name="Powis K."/>
            <person name="Heckel D.G."/>
            <person name="Baxter S.W."/>
        </authorList>
    </citation>
    <scope>NUCLEOTIDE SEQUENCE [LARGE SCALE GENOMIC DNA]</scope>
    <source>
        <strain evidence="2 3">LV</strain>
        <tissue evidence="2">Single pupa</tissue>
    </source>
</reference>
<keyword evidence="3" id="KW-1185">Reference proteome</keyword>
<feature type="non-terminal residue" evidence="2">
    <location>
        <position position="1"/>
    </location>
</feature>
<evidence type="ECO:0000313" key="2">
    <source>
        <dbReference type="EMBL" id="KAG7302022.1"/>
    </source>
</evidence>
<feature type="region of interest" description="Disordered" evidence="1">
    <location>
        <begin position="1"/>
        <end position="23"/>
    </location>
</feature>
<accession>A0ABQ7Q9V7</accession>
<sequence length="62" mass="6230">CDGGGGRGPPGLTCAHTRSRGGGVCTHTHTQAGWLPSARATGGRAVFAAGRTLRRPPSQTTC</sequence>
<comment type="caution">
    <text evidence="2">The sequence shown here is derived from an EMBL/GenBank/DDBJ whole genome shotgun (WGS) entry which is preliminary data.</text>
</comment>
<evidence type="ECO:0000313" key="3">
    <source>
        <dbReference type="Proteomes" id="UP000823941"/>
    </source>
</evidence>
<dbReference type="EMBL" id="JAHIBW010000018">
    <property type="protein sequence ID" value="KAG7302022.1"/>
    <property type="molecule type" value="Genomic_DNA"/>
</dbReference>
<proteinExistence type="predicted"/>
<gene>
    <name evidence="2" type="ORF">JYU34_013474</name>
</gene>
<protein>
    <submittedName>
        <fullName evidence="2">Uncharacterized protein</fullName>
    </submittedName>
</protein>
<evidence type="ECO:0000256" key="1">
    <source>
        <dbReference type="SAM" id="MobiDB-lite"/>
    </source>
</evidence>